<sequence length="256" mass="28639">MALNYDKIVLFGDSITQYAYNVNVSPFCLGPALQDVYTRKFDVIQRGYGGYTSAHAKLMIDKIIAHENTPTSKVKLMTVFFGTNDSTGPSSTIQHVPLETYVANMRYIAEKCKAADIKVVFIGAGPFNAHQWWPTRPGNPHNRTTIQAREYCDALVALGKEIGVPTVPMWDLLMEAVGWKEGDPLYGLEELSAENPLTEYFVDGLHYNAKSYKIEYDGVMNAIKQAYPELLPENVPLRLPEWASLTSPDVLEKALQ</sequence>
<dbReference type="InterPro" id="IPR036514">
    <property type="entry name" value="SGNH_hydro_sf"/>
</dbReference>
<organism evidence="2 3">
    <name type="scientific">Myxozyma melibiosi</name>
    <dbReference type="NCBI Taxonomy" id="54550"/>
    <lineage>
        <taxon>Eukaryota</taxon>
        <taxon>Fungi</taxon>
        <taxon>Dikarya</taxon>
        <taxon>Ascomycota</taxon>
        <taxon>Saccharomycotina</taxon>
        <taxon>Lipomycetes</taxon>
        <taxon>Lipomycetales</taxon>
        <taxon>Lipomycetaceae</taxon>
        <taxon>Myxozyma</taxon>
    </lineage>
</organism>
<dbReference type="PANTHER" id="PTHR14209:SF19">
    <property type="entry name" value="ISOAMYL ACETATE-HYDROLYZING ESTERASE 1 HOMOLOG"/>
    <property type="match status" value="1"/>
</dbReference>
<dbReference type="Pfam" id="PF13472">
    <property type="entry name" value="Lipase_GDSL_2"/>
    <property type="match status" value="1"/>
</dbReference>
<dbReference type="RefSeq" id="XP_064769332.1">
    <property type="nucleotide sequence ID" value="XM_064912271.1"/>
</dbReference>
<dbReference type="GO" id="GO:0016787">
    <property type="term" value="F:hydrolase activity"/>
    <property type="evidence" value="ECO:0007669"/>
    <property type="project" value="UniProtKB-KW"/>
</dbReference>
<gene>
    <name evidence="2" type="ORF">BZA70DRAFT_276248</name>
</gene>
<proteinExistence type="predicted"/>
<accession>A0ABR1F8Y2</accession>
<name>A0ABR1F8Y2_9ASCO</name>
<dbReference type="InterPro" id="IPR013830">
    <property type="entry name" value="SGNH_hydro"/>
</dbReference>
<evidence type="ECO:0000313" key="2">
    <source>
        <dbReference type="EMBL" id="KAK7206299.1"/>
    </source>
</evidence>
<keyword evidence="2" id="KW-0378">Hydrolase</keyword>
<feature type="domain" description="SGNH hydrolase-type esterase" evidence="1">
    <location>
        <begin position="10"/>
        <end position="213"/>
    </location>
</feature>
<dbReference type="GeneID" id="90037783"/>
<dbReference type="PANTHER" id="PTHR14209">
    <property type="entry name" value="ISOAMYL ACETATE-HYDROLYZING ESTERASE 1"/>
    <property type="match status" value="1"/>
</dbReference>
<dbReference type="InterPro" id="IPR045136">
    <property type="entry name" value="Iah1-like"/>
</dbReference>
<dbReference type="Proteomes" id="UP001498771">
    <property type="component" value="Unassembled WGS sequence"/>
</dbReference>
<protein>
    <submittedName>
        <fullName evidence="2">SGNH hydrolase-type esterase domain-containing protein</fullName>
    </submittedName>
</protein>
<keyword evidence="3" id="KW-1185">Reference proteome</keyword>
<dbReference type="SUPFAM" id="SSF52266">
    <property type="entry name" value="SGNH hydrolase"/>
    <property type="match status" value="1"/>
</dbReference>
<reference evidence="2 3" key="1">
    <citation type="submission" date="2024-03" db="EMBL/GenBank/DDBJ databases">
        <title>Genome-scale model development and genomic sequencing of the oleaginous clade Lipomyces.</title>
        <authorList>
            <consortium name="Lawrence Berkeley National Laboratory"/>
            <person name="Czajka J.J."/>
            <person name="Han Y."/>
            <person name="Kim J."/>
            <person name="Mondo S.J."/>
            <person name="Hofstad B.A."/>
            <person name="Robles A."/>
            <person name="Haridas S."/>
            <person name="Riley R."/>
            <person name="LaButti K."/>
            <person name="Pangilinan J."/>
            <person name="Andreopoulos W."/>
            <person name="Lipzen A."/>
            <person name="Yan J."/>
            <person name="Wang M."/>
            <person name="Ng V."/>
            <person name="Grigoriev I.V."/>
            <person name="Spatafora J.W."/>
            <person name="Magnuson J.K."/>
            <person name="Baker S.E."/>
            <person name="Pomraning K.R."/>
        </authorList>
    </citation>
    <scope>NUCLEOTIDE SEQUENCE [LARGE SCALE GENOMIC DNA]</scope>
    <source>
        <strain evidence="2 3">Phaff 52-87</strain>
    </source>
</reference>
<evidence type="ECO:0000259" key="1">
    <source>
        <dbReference type="Pfam" id="PF13472"/>
    </source>
</evidence>
<dbReference type="EMBL" id="JBBJBU010000003">
    <property type="protein sequence ID" value="KAK7206299.1"/>
    <property type="molecule type" value="Genomic_DNA"/>
</dbReference>
<dbReference type="CDD" id="cd01838">
    <property type="entry name" value="Isoamyl_acetate_hydrolase_like"/>
    <property type="match status" value="1"/>
</dbReference>
<dbReference type="Gene3D" id="3.40.50.1110">
    <property type="entry name" value="SGNH hydrolase"/>
    <property type="match status" value="1"/>
</dbReference>
<comment type="caution">
    <text evidence="2">The sequence shown here is derived from an EMBL/GenBank/DDBJ whole genome shotgun (WGS) entry which is preliminary data.</text>
</comment>
<evidence type="ECO:0000313" key="3">
    <source>
        <dbReference type="Proteomes" id="UP001498771"/>
    </source>
</evidence>